<dbReference type="AlphaFoldDB" id="A0A0F9BGZ9"/>
<accession>A0A0F9BGZ9</accession>
<feature type="non-terminal residue" evidence="1">
    <location>
        <position position="48"/>
    </location>
</feature>
<protein>
    <submittedName>
        <fullName evidence="1">Uncharacterized protein</fullName>
    </submittedName>
</protein>
<reference evidence="1" key="1">
    <citation type="journal article" date="2015" name="Nature">
        <title>Complex archaea that bridge the gap between prokaryotes and eukaryotes.</title>
        <authorList>
            <person name="Spang A."/>
            <person name="Saw J.H."/>
            <person name="Jorgensen S.L."/>
            <person name="Zaremba-Niedzwiedzka K."/>
            <person name="Martijn J."/>
            <person name="Lind A.E."/>
            <person name="van Eijk R."/>
            <person name="Schleper C."/>
            <person name="Guy L."/>
            <person name="Ettema T.J."/>
        </authorList>
    </citation>
    <scope>NUCLEOTIDE SEQUENCE</scope>
</reference>
<dbReference type="EMBL" id="LAZR01052094">
    <property type="protein sequence ID" value="KKK83716.1"/>
    <property type="molecule type" value="Genomic_DNA"/>
</dbReference>
<organism evidence="1">
    <name type="scientific">marine sediment metagenome</name>
    <dbReference type="NCBI Taxonomy" id="412755"/>
    <lineage>
        <taxon>unclassified sequences</taxon>
        <taxon>metagenomes</taxon>
        <taxon>ecological metagenomes</taxon>
    </lineage>
</organism>
<name>A0A0F9BGZ9_9ZZZZ</name>
<comment type="caution">
    <text evidence="1">The sequence shown here is derived from an EMBL/GenBank/DDBJ whole genome shotgun (WGS) entry which is preliminary data.</text>
</comment>
<sequence>MPLPIGFTHPTGKQNVISSINQFLVDQIDGGFVYDGLTTDLPGGKTFF</sequence>
<gene>
    <name evidence="1" type="ORF">LCGC14_2790620</name>
</gene>
<evidence type="ECO:0000313" key="1">
    <source>
        <dbReference type="EMBL" id="KKK83716.1"/>
    </source>
</evidence>
<proteinExistence type="predicted"/>